<accession>A0A448WV72</accession>
<evidence type="ECO:0000313" key="1">
    <source>
        <dbReference type="EMBL" id="VEL20993.1"/>
    </source>
</evidence>
<proteinExistence type="predicted"/>
<comment type="caution">
    <text evidence="1">The sequence shown here is derived from an EMBL/GenBank/DDBJ whole genome shotgun (WGS) entry which is preliminary data.</text>
</comment>
<keyword evidence="2" id="KW-1185">Reference proteome</keyword>
<gene>
    <name evidence="1" type="ORF">PXEA_LOCUS14433</name>
</gene>
<organism evidence="1 2">
    <name type="scientific">Protopolystoma xenopodis</name>
    <dbReference type="NCBI Taxonomy" id="117903"/>
    <lineage>
        <taxon>Eukaryota</taxon>
        <taxon>Metazoa</taxon>
        <taxon>Spiralia</taxon>
        <taxon>Lophotrochozoa</taxon>
        <taxon>Platyhelminthes</taxon>
        <taxon>Monogenea</taxon>
        <taxon>Polyopisthocotylea</taxon>
        <taxon>Polystomatidea</taxon>
        <taxon>Polystomatidae</taxon>
        <taxon>Protopolystoma</taxon>
    </lineage>
</organism>
<protein>
    <submittedName>
        <fullName evidence="1">Uncharacterized protein</fullName>
    </submittedName>
</protein>
<dbReference type="Proteomes" id="UP000784294">
    <property type="component" value="Unassembled WGS sequence"/>
</dbReference>
<reference evidence="1" key="1">
    <citation type="submission" date="2018-11" db="EMBL/GenBank/DDBJ databases">
        <authorList>
            <consortium name="Pathogen Informatics"/>
        </authorList>
    </citation>
    <scope>NUCLEOTIDE SEQUENCE</scope>
</reference>
<name>A0A448WV72_9PLAT</name>
<sequence length="87" mass="9642">MMPSPNGENLSISLNSSRFSSKGFVPSNSSTLVGRHSSRLTGHCLLPEFSLESGSDSKDLYEFLREAQLEHYFSIFSQQLRVGITLS</sequence>
<dbReference type="EMBL" id="CAAALY010048970">
    <property type="protein sequence ID" value="VEL20993.1"/>
    <property type="molecule type" value="Genomic_DNA"/>
</dbReference>
<dbReference type="AlphaFoldDB" id="A0A448WV72"/>
<evidence type="ECO:0000313" key="2">
    <source>
        <dbReference type="Proteomes" id="UP000784294"/>
    </source>
</evidence>